<name>A0A7Z7NQL6_9BURK</name>
<organism evidence="1 2">
    <name type="scientific">Cupriavidus taiwanensis</name>
    <dbReference type="NCBI Taxonomy" id="164546"/>
    <lineage>
        <taxon>Bacteria</taxon>
        <taxon>Pseudomonadati</taxon>
        <taxon>Pseudomonadota</taxon>
        <taxon>Betaproteobacteria</taxon>
        <taxon>Burkholderiales</taxon>
        <taxon>Burkholderiaceae</taxon>
        <taxon>Cupriavidus</taxon>
    </lineage>
</organism>
<evidence type="ECO:0000313" key="1">
    <source>
        <dbReference type="EMBL" id="SPC25214.1"/>
    </source>
</evidence>
<dbReference type="EMBL" id="OGUU01000025">
    <property type="protein sequence ID" value="SPC25214.1"/>
    <property type="molecule type" value="Genomic_DNA"/>
</dbReference>
<dbReference type="Proteomes" id="UP000257139">
    <property type="component" value="Plasmid CBM2594_p"/>
</dbReference>
<geneLocation type="plasmid" evidence="2">
    <name>cbm2594_p</name>
</geneLocation>
<sequence length="674" mass="76021">MTRMYEANIALPDGAVPPDEWNDRLGVRLPRDFIISRVRNGDAASRRGDLFWDWSGYDPRGRAVGFSFAFWTTLTGKSKLKEIPRERQAMVDDMQHLMSLSIYKRPGPILAFNTLRTYLMAFCAIAQYCEKQALSIPELLGGEGRFSAYVATLGDGGALVALVRVVGFLITLDPERDVGFPVAVNAVIAELRRRDREYQGKGKQTPPIPTRIYSEIISAVAVQLKDFADVADRFLALTAEVLANTAARKVDEKHNWTPMLVKKYGLDAYFESKELAKSAKGVSRGLADAQLLCKLTIHIFSGMRNEEAESLPFHCAETVRDRGRTHYLLCGQTTKLNHGKIRRTKWVTNREAYDAVLLSRRIATLIYGAIGSTPKESADMLNRFALFVSTGYLALNGRPPSGVYAFQVQRLRISRKVETLVQAAIKPLIQECDLRELEEIDPHRVWRSEEKFRVGMPWPLATHQLRRSLAIYAQRSGMVSLPSLRRQLQHITNEMSLYYAKGSAFARNFIEDDPEGYNAHIANEWSEAKPLSEALAYLRDVLLSDDELFGGAGAFEQQKKNRGILMDRDTTLRKFRRGEMAYKATPVGGCIKVGTCDRVGLKVLETECILGCKSLVGKLPKLDRLIDRQTKLVSMLDPATVEYHMEQSDLKVLMEVRSQWQTASERRSSVKRID</sequence>
<gene>
    <name evidence="1" type="ORF">CBM2594_P20016</name>
</gene>
<dbReference type="AlphaFoldDB" id="A0A7Z7NQL6"/>
<dbReference type="RefSeq" id="WP_115737146.1">
    <property type="nucleotide sequence ID" value="NZ_LT984799.1"/>
</dbReference>
<proteinExistence type="predicted"/>
<protein>
    <recommendedName>
        <fullName evidence="3">Integrase</fullName>
    </recommendedName>
</protein>
<accession>A0A7Z7NQL6</accession>
<evidence type="ECO:0008006" key="3">
    <source>
        <dbReference type="Google" id="ProtNLM"/>
    </source>
</evidence>
<reference evidence="1 2" key="1">
    <citation type="submission" date="2018-01" db="EMBL/GenBank/DDBJ databases">
        <authorList>
            <person name="Clerissi C."/>
        </authorList>
    </citation>
    <scope>NUCLEOTIDE SEQUENCE [LARGE SCALE GENOMIC DNA]</scope>
    <source>
        <strain evidence="1">Cupriavidus taiwanensis STM 6021</strain>
        <plasmid evidence="2">cbm2594_p</plasmid>
    </source>
</reference>
<comment type="caution">
    <text evidence="1">The sequence shown here is derived from an EMBL/GenBank/DDBJ whole genome shotgun (WGS) entry which is preliminary data.</text>
</comment>
<evidence type="ECO:0000313" key="2">
    <source>
        <dbReference type="Proteomes" id="UP000257139"/>
    </source>
</evidence>